<evidence type="ECO:0000256" key="2">
    <source>
        <dbReference type="SAM" id="Phobius"/>
    </source>
</evidence>
<accession>A0AAE0DSY7</accession>
<dbReference type="PANTHER" id="PTHR48473">
    <property type="entry name" value="TIR DOMAIN-CONTAINING PROTEIN"/>
    <property type="match status" value="1"/>
</dbReference>
<feature type="region of interest" description="Disordered" evidence="1">
    <location>
        <begin position="45"/>
        <end position="72"/>
    </location>
</feature>
<proteinExistence type="predicted"/>
<feature type="transmembrane region" description="Helical" evidence="2">
    <location>
        <begin position="79"/>
        <end position="98"/>
    </location>
</feature>
<comment type="caution">
    <text evidence="3">The sequence shown here is derived from an EMBL/GenBank/DDBJ whole genome shotgun (WGS) entry which is preliminary data.</text>
</comment>
<keyword evidence="4" id="KW-1185">Reference proteome</keyword>
<dbReference type="PANTHER" id="PTHR48473:SF1">
    <property type="entry name" value="TIR DOMAIN-CONTAINING PROTEIN"/>
    <property type="match status" value="1"/>
</dbReference>
<evidence type="ECO:0000256" key="1">
    <source>
        <dbReference type="SAM" id="MobiDB-lite"/>
    </source>
</evidence>
<keyword evidence="2" id="KW-0812">Transmembrane</keyword>
<evidence type="ECO:0000313" key="4">
    <source>
        <dbReference type="Proteomes" id="UP001281410"/>
    </source>
</evidence>
<name>A0AAE0DSY7_9ROSI</name>
<dbReference type="AlphaFoldDB" id="A0AAE0DSY7"/>
<gene>
    <name evidence="3" type="ORF">Dsin_032090</name>
</gene>
<dbReference type="EMBL" id="JANJYJ010000010">
    <property type="protein sequence ID" value="KAK3184804.1"/>
    <property type="molecule type" value="Genomic_DNA"/>
</dbReference>
<feature type="compositionally biased region" description="Basic and acidic residues" evidence="1">
    <location>
        <begin position="45"/>
        <end position="54"/>
    </location>
</feature>
<reference evidence="3" key="1">
    <citation type="journal article" date="2023" name="Plant J.">
        <title>Genome sequences and population genomics provide insights into the demographic history, inbreeding, and mutation load of two 'living fossil' tree species of Dipteronia.</title>
        <authorList>
            <person name="Feng Y."/>
            <person name="Comes H.P."/>
            <person name="Chen J."/>
            <person name="Zhu S."/>
            <person name="Lu R."/>
            <person name="Zhang X."/>
            <person name="Li P."/>
            <person name="Qiu J."/>
            <person name="Olsen K.M."/>
            <person name="Qiu Y."/>
        </authorList>
    </citation>
    <scope>NUCLEOTIDE SEQUENCE</scope>
    <source>
        <strain evidence="3">NBL</strain>
    </source>
</reference>
<feature type="transmembrane region" description="Helical" evidence="2">
    <location>
        <begin position="110"/>
        <end position="131"/>
    </location>
</feature>
<keyword evidence="2" id="KW-1133">Transmembrane helix</keyword>
<dbReference type="Proteomes" id="UP001281410">
    <property type="component" value="Unassembled WGS sequence"/>
</dbReference>
<evidence type="ECO:0000313" key="3">
    <source>
        <dbReference type="EMBL" id="KAK3184804.1"/>
    </source>
</evidence>
<sequence>MVFSNLSLWKVLDFAAVKQSPVSFFNTEEPESAVTGWKKARRRAAKDDSNDRTSIDILPETESDDEAHHKKDGSRTRKVALDHIFVVGNFVLELPLAVFDQLSSLHKPQYALLSVLTSTAAILICVIELVLKGREGRVTWRWTGKMLFVILKNNLVEICKKTESENHTTR</sequence>
<protein>
    <submittedName>
        <fullName evidence="3">Uncharacterized protein</fullName>
    </submittedName>
</protein>
<organism evidence="3 4">
    <name type="scientific">Dipteronia sinensis</name>
    <dbReference type="NCBI Taxonomy" id="43782"/>
    <lineage>
        <taxon>Eukaryota</taxon>
        <taxon>Viridiplantae</taxon>
        <taxon>Streptophyta</taxon>
        <taxon>Embryophyta</taxon>
        <taxon>Tracheophyta</taxon>
        <taxon>Spermatophyta</taxon>
        <taxon>Magnoliopsida</taxon>
        <taxon>eudicotyledons</taxon>
        <taxon>Gunneridae</taxon>
        <taxon>Pentapetalae</taxon>
        <taxon>rosids</taxon>
        <taxon>malvids</taxon>
        <taxon>Sapindales</taxon>
        <taxon>Sapindaceae</taxon>
        <taxon>Hippocastanoideae</taxon>
        <taxon>Acereae</taxon>
        <taxon>Dipteronia</taxon>
    </lineage>
</organism>
<keyword evidence="2" id="KW-0472">Membrane</keyword>